<keyword evidence="3" id="KW-1185">Reference proteome</keyword>
<gene>
    <name evidence="2" type="ORF">GCM10010185_00460</name>
</gene>
<dbReference type="RefSeq" id="WP_189220979.1">
    <property type="nucleotide sequence ID" value="NZ_BMRG01000001.1"/>
</dbReference>
<evidence type="ECO:0000256" key="1">
    <source>
        <dbReference type="SAM" id="MobiDB-lite"/>
    </source>
</evidence>
<dbReference type="AlphaFoldDB" id="A0A918AGA4"/>
<feature type="compositionally biased region" description="Low complexity" evidence="1">
    <location>
        <begin position="25"/>
        <end position="39"/>
    </location>
</feature>
<dbReference type="EMBL" id="BMRG01000001">
    <property type="protein sequence ID" value="GGP33986.1"/>
    <property type="molecule type" value="Genomic_DNA"/>
</dbReference>
<organism evidence="2 3">
    <name type="scientific">Saccharothrix coeruleofusca</name>
    <dbReference type="NCBI Taxonomy" id="33919"/>
    <lineage>
        <taxon>Bacteria</taxon>
        <taxon>Bacillati</taxon>
        <taxon>Actinomycetota</taxon>
        <taxon>Actinomycetes</taxon>
        <taxon>Pseudonocardiales</taxon>
        <taxon>Pseudonocardiaceae</taxon>
        <taxon>Saccharothrix</taxon>
    </lineage>
</organism>
<reference evidence="2" key="2">
    <citation type="submission" date="2020-09" db="EMBL/GenBank/DDBJ databases">
        <authorList>
            <person name="Sun Q."/>
            <person name="Ohkuma M."/>
        </authorList>
    </citation>
    <scope>NUCLEOTIDE SEQUENCE</scope>
    <source>
        <strain evidence="2">JCM 3313</strain>
    </source>
</reference>
<dbReference type="Proteomes" id="UP000639606">
    <property type="component" value="Unassembled WGS sequence"/>
</dbReference>
<feature type="region of interest" description="Disordered" evidence="1">
    <location>
        <begin position="25"/>
        <end position="61"/>
    </location>
</feature>
<sequence>MLEVVSDGWGLIAVRAEEATVATVFPTDPTDPTGEPTTPSGHVRAAMSVSLPAAGPHRRMA</sequence>
<comment type="caution">
    <text evidence="2">The sequence shown here is derived from an EMBL/GenBank/DDBJ whole genome shotgun (WGS) entry which is preliminary data.</text>
</comment>
<evidence type="ECO:0000313" key="2">
    <source>
        <dbReference type="EMBL" id="GGP33986.1"/>
    </source>
</evidence>
<accession>A0A918AGA4</accession>
<protein>
    <submittedName>
        <fullName evidence="2">Uncharacterized protein</fullName>
    </submittedName>
</protein>
<name>A0A918AGA4_9PSEU</name>
<evidence type="ECO:0000313" key="3">
    <source>
        <dbReference type="Proteomes" id="UP000639606"/>
    </source>
</evidence>
<proteinExistence type="predicted"/>
<reference evidence="2" key="1">
    <citation type="journal article" date="2014" name="Int. J. Syst. Evol. Microbiol.">
        <title>Complete genome sequence of Corynebacterium casei LMG S-19264T (=DSM 44701T), isolated from a smear-ripened cheese.</title>
        <authorList>
            <consortium name="US DOE Joint Genome Institute (JGI-PGF)"/>
            <person name="Walter F."/>
            <person name="Albersmeier A."/>
            <person name="Kalinowski J."/>
            <person name="Ruckert C."/>
        </authorList>
    </citation>
    <scope>NUCLEOTIDE SEQUENCE</scope>
    <source>
        <strain evidence="2">JCM 3313</strain>
    </source>
</reference>